<evidence type="ECO:0000256" key="1">
    <source>
        <dbReference type="SAM" id="MobiDB-lite"/>
    </source>
</evidence>
<organism evidence="2 3">
    <name type="scientific">Apostasia shenzhenica</name>
    <dbReference type="NCBI Taxonomy" id="1088818"/>
    <lineage>
        <taxon>Eukaryota</taxon>
        <taxon>Viridiplantae</taxon>
        <taxon>Streptophyta</taxon>
        <taxon>Embryophyta</taxon>
        <taxon>Tracheophyta</taxon>
        <taxon>Spermatophyta</taxon>
        <taxon>Magnoliopsida</taxon>
        <taxon>Liliopsida</taxon>
        <taxon>Asparagales</taxon>
        <taxon>Orchidaceae</taxon>
        <taxon>Apostasioideae</taxon>
        <taxon>Apostasia</taxon>
    </lineage>
</organism>
<protein>
    <submittedName>
        <fullName evidence="2">Uncharacterized protein</fullName>
    </submittedName>
</protein>
<dbReference type="OrthoDB" id="1748993at2759"/>
<dbReference type="Proteomes" id="UP000236161">
    <property type="component" value="Unassembled WGS sequence"/>
</dbReference>
<reference evidence="2 3" key="1">
    <citation type="journal article" date="2017" name="Nature">
        <title>The Apostasia genome and the evolution of orchids.</title>
        <authorList>
            <person name="Zhang G.Q."/>
            <person name="Liu K.W."/>
            <person name="Li Z."/>
            <person name="Lohaus R."/>
            <person name="Hsiao Y.Y."/>
            <person name="Niu S.C."/>
            <person name="Wang J.Y."/>
            <person name="Lin Y.C."/>
            <person name="Xu Q."/>
            <person name="Chen L.J."/>
            <person name="Yoshida K."/>
            <person name="Fujiwara S."/>
            <person name="Wang Z.W."/>
            <person name="Zhang Y.Q."/>
            <person name="Mitsuda N."/>
            <person name="Wang M."/>
            <person name="Liu G.H."/>
            <person name="Pecoraro L."/>
            <person name="Huang H.X."/>
            <person name="Xiao X.J."/>
            <person name="Lin M."/>
            <person name="Wu X.Y."/>
            <person name="Wu W.L."/>
            <person name="Chen Y.Y."/>
            <person name="Chang S.B."/>
            <person name="Sakamoto S."/>
            <person name="Ohme-Takagi M."/>
            <person name="Yagi M."/>
            <person name="Zeng S.J."/>
            <person name="Shen C.Y."/>
            <person name="Yeh C.M."/>
            <person name="Luo Y.B."/>
            <person name="Tsai W.C."/>
            <person name="Van de Peer Y."/>
            <person name="Liu Z.J."/>
        </authorList>
    </citation>
    <scope>NUCLEOTIDE SEQUENCE [LARGE SCALE GENOMIC DNA]</scope>
    <source>
        <strain evidence="3">cv. Shenzhen</strain>
        <tissue evidence="2">Stem</tissue>
    </source>
</reference>
<evidence type="ECO:0000313" key="2">
    <source>
        <dbReference type="EMBL" id="PKA54975.1"/>
    </source>
</evidence>
<feature type="region of interest" description="Disordered" evidence="1">
    <location>
        <begin position="112"/>
        <end position="138"/>
    </location>
</feature>
<keyword evidence="3" id="KW-1185">Reference proteome</keyword>
<feature type="compositionally biased region" description="Polar residues" evidence="1">
    <location>
        <begin position="116"/>
        <end position="134"/>
    </location>
</feature>
<dbReference type="AlphaFoldDB" id="A0A2I0AHI4"/>
<accession>A0A2I0AHI4</accession>
<proteinExistence type="predicted"/>
<sequence>MVTKMRRTNFATWNAQIAELHEMLANLTDLITDLTTRQAMVLQQTWAANTSTDVAFPPISAVPAPLPPVAAASASFSLIAVAPRLFLAVEATRALFPPIAIDSPPHLREQMGAPLTSKTPSTQAFGSSHPPSQDFSHREAPQYGSEAFFGPLNFDAAFCDAIHQASAPEDFKLPRECEIKLIFIIEIYI</sequence>
<gene>
    <name evidence="2" type="ORF">AXF42_Ash003611</name>
</gene>
<name>A0A2I0AHI4_9ASPA</name>
<evidence type="ECO:0000313" key="3">
    <source>
        <dbReference type="Proteomes" id="UP000236161"/>
    </source>
</evidence>
<dbReference type="EMBL" id="KZ451980">
    <property type="protein sequence ID" value="PKA54975.1"/>
    <property type="molecule type" value="Genomic_DNA"/>
</dbReference>